<dbReference type="AlphaFoldDB" id="A0A167FZ67"/>
<sequence>FRDATEWELAHFLKTSRMTKGDINRFLKTAYVSQSHWERPLSFVNVDQMDRKLAALPGGPPWRHMSICLDDAPGQPRQLLYHDPVECLEYLLGNPTFKEDLVLEPYFEYTDEGMSERLIKEM</sequence>
<feature type="non-terminal residue" evidence="1">
    <location>
        <position position="1"/>
    </location>
</feature>
<dbReference type="Pfam" id="PF18759">
    <property type="entry name" value="Plavaka"/>
    <property type="match status" value="1"/>
</dbReference>
<name>A0A167FZ67_CALVF</name>
<dbReference type="Proteomes" id="UP000076738">
    <property type="component" value="Unassembled WGS sequence"/>
</dbReference>
<proteinExistence type="predicted"/>
<reference evidence="1 2" key="1">
    <citation type="journal article" date="2016" name="Mol. Biol. Evol.">
        <title>Comparative Genomics of Early-Diverging Mushroom-Forming Fungi Provides Insights into the Origins of Lignocellulose Decay Capabilities.</title>
        <authorList>
            <person name="Nagy L.G."/>
            <person name="Riley R."/>
            <person name="Tritt A."/>
            <person name="Adam C."/>
            <person name="Daum C."/>
            <person name="Floudas D."/>
            <person name="Sun H."/>
            <person name="Yadav J.S."/>
            <person name="Pangilinan J."/>
            <person name="Larsson K.H."/>
            <person name="Matsuura K."/>
            <person name="Barry K."/>
            <person name="Labutti K."/>
            <person name="Kuo R."/>
            <person name="Ohm R.A."/>
            <person name="Bhattacharya S.S."/>
            <person name="Shirouzu T."/>
            <person name="Yoshinaga Y."/>
            <person name="Martin F.M."/>
            <person name="Grigoriev I.V."/>
            <person name="Hibbett D.S."/>
        </authorList>
    </citation>
    <scope>NUCLEOTIDE SEQUENCE [LARGE SCALE GENOMIC DNA]</scope>
    <source>
        <strain evidence="1 2">TUFC12733</strain>
    </source>
</reference>
<organism evidence="1 2">
    <name type="scientific">Calocera viscosa (strain TUFC12733)</name>
    <dbReference type="NCBI Taxonomy" id="1330018"/>
    <lineage>
        <taxon>Eukaryota</taxon>
        <taxon>Fungi</taxon>
        <taxon>Dikarya</taxon>
        <taxon>Basidiomycota</taxon>
        <taxon>Agaricomycotina</taxon>
        <taxon>Dacrymycetes</taxon>
        <taxon>Dacrymycetales</taxon>
        <taxon>Dacrymycetaceae</taxon>
        <taxon>Calocera</taxon>
    </lineage>
</organism>
<dbReference type="OrthoDB" id="2688393at2759"/>
<keyword evidence="2" id="KW-1185">Reference proteome</keyword>
<evidence type="ECO:0000313" key="2">
    <source>
        <dbReference type="Proteomes" id="UP000076738"/>
    </source>
</evidence>
<dbReference type="EMBL" id="KV417355">
    <property type="protein sequence ID" value="KZO90002.1"/>
    <property type="molecule type" value="Genomic_DNA"/>
</dbReference>
<protein>
    <submittedName>
        <fullName evidence="1">Uncharacterized protein</fullName>
    </submittedName>
</protein>
<accession>A0A167FZ67</accession>
<feature type="non-terminal residue" evidence="1">
    <location>
        <position position="122"/>
    </location>
</feature>
<dbReference type="InterPro" id="IPR041078">
    <property type="entry name" value="Plavaka"/>
</dbReference>
<gene>
    <name evidence="1" type="ORF">CALVIDRAFT_465960</name>
</gene>
<evidence type="ECO:0000313" key="1">
    <source>
        <dbReference type="EMBL" id="KZO90002.1"/>
    </source>
</evidence>